<dbReference type="AlphaFoldDB" id="A0A7U7JTF0"/>
<accession>A0A7U7JTF0</accession>
<dbReference type="EMBL" id="CVOU01000017">
    <property type="protein sequence ID" value="CRI24380.1"/>
    <property type="molecule type" value="Genomic_DNA"/>
</dbReference>
<name>A0A7U7JTF0_9STAP</name>
<dbReference type="Proteomes" id="UP000236509">
    <property type="component" value="Unassembled WGS sequence"/>
</dbReference>
<evidence type="ECO:0000313" key="1">
    <source>
        <dbReference type="EMBL" id="CRI24380.1"/>
    </source>
</evidence>
<organism evidence="1 2">
    <name type="scientific">Staphylococcus argenteus</name>
    <dbReference type="NCBI Taxonomy" id="985002"/>
    <lineage>
        <taxon>Bacteria</taxon>
        <taxon>Bacillati</taxon>
        <taxon>Bacillota</taxon>
        <taxon>Bacilli</taxon>
        <taxon>Bacillales</taxon>
        <taxon>Staphylococcaceae</taxon>
        <taxon>Staphylococcus</taxon>
    </lineage>
</organism>
<gene>
    <name evidence="1" type="ORF">BN1326_50302</name>
</gene>
<evidence type="ECO:0000313" key="2">
    <source>
        <dbReference type="Proteomes" id="UP000236509"/>
    </source>
</evidence>
<protein>
    <submittedName>
        <fullName evidence="1">Uncharacterized protein</fullName>
    </submittedName>
</protein>
<proteinExistence type="predicted"/>
<comment type="caution">
    <text evidence="1">The sequence shown here is derived from an EMBL/GenBank/DDBJ whole genome shotgun (WGS) entry which is preliminary data.</text>
</comment>
<keyword evidence="2" id="KW-1185">Reference proteome</keyword>
<sequence>MNLTGKFNWLKILSLYKGEMTDEKEIISFNYGYAICHANYKFKSR</sequence>
<reference evidence="1 2" key="1">
    <citation type="submission" date="2015-04" db="EMBL/GenBank/DDBJ databases">
        <authorList>
            <person name="Cao L."/>
            <person name="Gao C.H."/>
        </authorList>
    </citation>
    <scope>NUCLEOTIDE SEQUENCE [LARGE SCALE GENOMIC DNA]</scope>
    <source>
        <strain evidence="1 2">SH3</strain>
    </source>
</reference>